<feature type="transmembrane region" description="Helical" evidence="1">
    <location>
        <begin position="114"/>
        <end position="140"/>
    </location>
</feature>
<feature type="transmembrane region" description="Helical" evidence="1">
    <location>
        <begin position="17"/>
        <end position="39"/>
    </location>
</feature>
<evidence type="ECO:0000313" key="2">
    <source>
        <dbReference type="EMBL" id="QQV77913.1"/>
    </source>
</evidence>
<dbReference type="KEGG" id="sari:H5J25_03960"/>
<reference evidence="3" key="1">
    <citation type="submission" date="2020-09" db="EMBL/GenBank/DDBJ databases">
        <title>Sphingomonas sp., a new species isolated from pork steak.</title>
        <authorList>
            <person name="Heidler von Heilborn D."/>
        </authorList>
    </citation>
    <scope>NUCLEOTIDE SEQUENCE [LARGE SCALE GENOMIC DNA]</scope>
</reference>
<evidence type="ECO:0000256" key="1">
    <source>
        <dbReference type="SAM" id="Phobius"/>
    </source>
</evidence>
<dbReference type="EMBL" id="CP061035">
    <property type="protein sequence ID" value="QQV77913.1"/>
    <property type="molecule type" value="Genomic_DNA"/>
</dbReference>
<dbReference type="AlphaFoldDB" id="A0A974NW12"/>
<proteinExistence type="predicted"/>
<dbReference type="Proteomes" id="UP000595894">
    <property type="component" value="Chromosome"/>
</dbReference>
<keyword evidence="1" id="KW-0812">Transmembrane</keyword>
<accession>A0A974NW12</accession>
<sequence length="240" mass="26135">MATALHRPTQLAEERRFFFVLSIVIFATAIAGFGSDIFVGHVWFTDFPWQVHVHAVVFTSWMVLYVVQNWLVVDGQSIILHRRLGWLGAGIATIMVPLGIAATVMAIARGSITGIFPLGLFLVMDILGILGFAALTFVAIRMRNHAGWHKRLMLCGTVLVIAPGIGRLVGPLPLGDLTPFALFAAITLYILVGIGFDLIVLRRIHPAYWWGAGTVALLQLLTGPIGFSPPVVAFAERLAN</sequence>
<feature type="transmembrane region" description="Helical" evidence="1">
    <location>
        <begin position="84"/>
        <end position="108"/>
    </location>
</feature>
<keyword evidence="3" id="KW-1185">Reference proteome</keyword>
<dbReference type="RefSeq" id="WP_202094832.1">
    <property type="nucleotide sequence ID" value="NZ_CP061035.1"/>
</dbReference>
<keyword evidence="1" id="KW-1133">Transmembrane helix</keyword>
<organism evidence="2 3">
    <name type="scientific">Sphingomonas aliaeris</name>
    <dbReference type="NCBI Taxonomy" id="2759526"/>
    <lineage>
        <taxon>Bacteria</taxon>
        <taxon>Pseudomonadati</taxon>
        <taxon>Pseudomonadota</taxon>
        <taxon>Alphaproteobacteria</taxon>
        <taxon>Sphingomonadales</taxon>
        <taxon>Sphingomonadaceae</taxon>
        <taxon>Sphingomonas</taxon>
    </lineage>
</organism>
<feature type="transmembrane region" description="Helical" evidence="1">
    <location>
        <begin position="51"/>
        <end position="72"/>
    </location>
</feature>
<feature type="transmembrane region" description="Helical" evidence="1">
    <location>
        <begin position="152"/>
        <end position="174"/>
    </location>
</feature>
<evidence type="ECO:0000313" key="3">
    <source>
        <dbReference type="Proteomes" id="UP000595894"/>
    </source>
</evidence>
<gene>
    <name evidence="2" type="ORF">H5J25_03960</name>
</gene>
<protein>
    <submittedName>
        <fullName evidence="2">Uncharacterized protein</fullName>
    </submittedName>
</protein>
<keyword evidence="1" id="KW-0472">Membrane</keyword>
<name>A0A974NW12_9SPHN</name>
<feature type="transmembrane region" description="Helical" evidence="1">
    <location>
        <begin position="180"/>
        <end position="200"/>
    </location>
</feature>
<feature type="transmembrane region" description="Helical" evidence="1">
    <location>
        <begin position="207"/>
        <end position="227"/>
    </location>
</feature>